<dbReference type="Proteomes" id="UP001209681">
    <property type="component" value="Unassembled WGS sequence"/>
</dbReference>
<protein>
    <submittedName>
        <fullName evidence="3">Aminodeoxychorismate/anthranilate synthase component II</fullName>
    </submittedName>
</protein>
<proteinExistence type="predicted"/>
<gene>
    <name evidence="3" type="ORF">OOT00_12555</name>
</gene>
<evidence type="ECO:0000313" key="4">
    <source>
        <dbReference type="Proteomes" id="UP001209681"/>
    </source>
</evidence>
<evidence type="ECO:0000259" key="2">
    <source>
        <dbReference type="Pfam" id="PF00117"/>
    </source>
</evidence>
<evidence type="ECO:0000313" key="3">
    <source>
        <dbReference type="EMBL" id="MCW7754814.1"/>
    </source>
</evidence>
<evidence type="ECO:0000256" key="1">
    <source>
        <dbReference type="ARBA" id="ARBA00022962"/>
    </source>
</evidence>
<dbReference type="EMBL" id="JAPFPW010000016">
    <property type="protein sequence ID" value="MCW7754814.1"/>
    <property type="molecule type" value="Genomic_DNA"/>
</dbReference>
<name>A0ABT3NBH2_9BACT</name>
<dbReference type="InterPro" id="IPR029062">
    <property type="entry name" value="Class_I_gatase-like"/>
</dbReference>
<dbReference type="PANTHER" id="PTHR43418">
    <property type="entry name" value="MULTIFUNCTIONAL TRYPTOPHAN BIOSYNTHESIS PROTEIN-RELATED"/>
    <property type="match status" value="1"/>
</dbReference>
<reference evidence="3 4" key="1">
    <citation type="submission" date="2022-11" db="EMBL/GenBank/DDBJ databases">
        <title>Desulfobotulus tamanensis H1 sp. nov. - anaerobic, alkaliphilic, sulphate reducing bacterium isolated from terrestrial mud volcano.</title>
        <authorList>
            <person name="Frolova A."/>
            <person name="Merkel A.Y."/>
            <person name="Slobodkin A.I."/>
        </authorList>
    </citation>
    <scope>NUCLEOTIDE SEQUENCE [LARGE SCALE GENOMIC DNA]</scope>
    <source>
        <strain evidence="3 4">H1</strain>
    </source>
</reference>
<dbReference type="PANTHER" id="PTHR43418:SF4">
    <property type="entry name" value="MULTIFUNCTIONAL TRYPTOPHAN BIOSYNTHESIS PROTEIN"/>
    <property type="match status" value="1"/>
</dbReference>
<dbReference type="NCBIfam" id="TIGR00566">
    <property type="entry name" value="trpG_papA"/>
    <property type="match status" value="1"/>
</dbReference>
<accession>A0ABT3NBH2</accession>
<dbReference type="PRINTS" id="PR00096">
    <property type="entry name" value="GATASE"/>
</dbReference>
<dbReference type="PROSITE" id="PS51273">
    <property type="entry name" value="GATASE_TYPE_1"/>
    <property type="match status" value="1"/>
</dbReference>
<dbReference type="InterPro" id="IPR006221">
    <property type="entry name" value="TrpG/PapA_dom"/>
</dbReference>
<keyword evidence="4" id="KW-1185">Reference proteome</keyword>
<dbReference type="Gene3D" id="3.40.50.880">
    <property type="match status" value="1"/>
</dbReference>
<dbReference type="Pfam" id="PF00117">
    <property type="entry name" value="GATase"/>
    <property type="match status" value="1"/>
</dbReference>
<dbReference type="RefSeq" id="WP_265425728.1">
    <property type="nucleotide sequence ID" value="NZ_JAPFPW010000016.1"/>
</dbReference>
<sequence>MKTLILIDNFDSFTFNLAHLFAREGLQPRILRSDASLKSIREKQPCGLIIGPGPDDPQRSGVSMAALQHFYQSIPILGICLGMQCMAELFGGRTIRSRLPVHGKTSRIHHDGSGILRNIPNPFTACRYHSLCVELPDTSPLHICARSEDGTPMALVHQHLPVFGLQFHPESFMSEHGAAMARHFLQEMAP</sequence>
<dbReference type="SUPFAM" id="SSF52317">
    <property type="entry name" value="Class I glutamine amidotransferase-like"/>
    <property type="match status" value="1"/>
</dbReference>
<feature type="domain" description="Glutamine amidotransferase" evidence="2">
    <location>
        <begin position="6"/>
        <end position="186"/>
    </location>
</feature>
<organism evidence="3 4">
    <name type="scientific">Desulfobotulus pelophilus</name>
    <dbReference type="NCBI Taxonomy" id="2823377"/>
    <lineage>
        <taxon>Bacteria</taxon>
        <taxon>Pseudomonadati</taxon>
        <taxon>Thermodesulfobacteriota</taxon>
        <taxon>Desulfobacteria</taxon>
        <taxon>Desulfobacterales</taxon>
        <taxon>Desulfobacteraceae</taxon>
        <taxon>Desulfobotulus</taxon>
    </lineage>
</organism>
<comment type="caution">
    <text evidence="3">The sequence shown here is derived from an EMBL/GenBank/DDBJ whole genome shotgun (WGS) entry which is preliminary data.</text>
</comment>
<dbReference type="PRINTS" id="PR00099">
    <property type="entry name" value="CPSGATASE"/>
</dbReference>
<dbReference type="InterPro" id="IPR050472">
    <property type="entry name" value="Anth_synth/Amidotransfase"/>
</dbReference>
<dbReference type="PRINTS" id="PR00097">
    <property type="entry name" value="ANTSNTHASEII"/>
</dbReference>
<dbReference type="InterPro" id="IPR017926">
    <property type="entry name" value="GATASE"/>
</dbReference>
<keyword evidence="1" id="KW-0315">Glutamine amidotransferase</keyword>
<dbReference type="CDD" id="cd01743">
    <property type="entry name" value="GATase1_Anthranilate_Synthase"/>
    <property type="match status" value="1"/>
</dbReference>